<proteinExistence type="predicted"/>
<dbReference type="AlphaFoldDB" id="A0A653C7V5"/>
<evidence type="ECO:0000313" key="1">
    <source>
        <dbReference type="EMBL" id="VEN43846.1"/>
    </source>
</evidence>
<reference evidence="1 2" key="1">
    <citation type="submission" date="2019-01" db="EMBL/GenBank/DDBJ databases">
        <authorList>
            <person name="Sayadi A."/>
        </authorList>
    </citation>
    <scope>NUCLEOTIDE SEQUENCE [LARGE SCALE GENOMIC DNA]</scope>
</reference>
<dbReference type="Proteomes" id="UP000410492">
    <property type="component" value="Unassembled WGS sequence"/>
</dbReference>
<feature type="non-terminal residue" evidence="1">
    <location>
        <position position="49"/>
    </location>
</feature>
<name>A0A653C7V5_CALMS</name>
<sequence>MGPSRVWNNLNYIIQATTGILRSVHINLRVSITWSSGHTPLNSSVAWPV</sequence>
<gene>
    <name evidence="1" type="ORF">CALMAC_LOCUS6856</name>
</gene>
<dbReference type="EMBL" id="CAACVG010007145">
    <property type="protein sequence ID" value="VEN43846.1"/>
    <property type="molecule type" value="Genomic_DNA"/>
</dbReference>
<protein>
    <submittedName>
        <fullName evidence="1">Uncharacterized protein</fullName>
    </submittedName>
</protein>
<keyword evidence="2" id="KW-1185">Reference proteome</keyword>
<evidence type="ECO:0000313" key="2">
    <source>
        <dbReference type="Proteomes" id="UP000410492"/>
    </source>
</evidence>
<accession>A0A653C7V5</accession>
<organism evidence="1 2">
    <name type="scientific">Callosobruchus maculatus</name>
    <name type="common">Southern cowpea weevil</name>
    <name type="synonym">Pulse bruchid</name>
    <dbReference type="NCBI Taxonomy" id="64391"/>
    <lineage>
        <taxon>Eukaryota</taxon>
        <taxon>Metazoa</taxon>
        <taxon>Ecdysozoa</taxon>
        <taxon>Arthropoda</taxon>
        <taxon>Hexapoda</taxon>
        <taxon>Insecta</taxon>
        <taxon>Pterygota</taxon>
        <taxon>Neoptera</taxon>
        <taxon>Endopterygota</taxon>
        <taxon>Coleoptera</taxon>
        <taxon>Polyphaga</taxon>
        <taxon>Cucujiformia</taxon>
        <taxon>Chrysomeloidea</taxon>
        <taxon>Chrysomelidae</taxon>
        <taxon>Bruchinae</taxon>
        <taxon>Bruchini</taxon>
        <taxon>Callosobruchus</taxon>
    </lineage>
</organism>